<dbReference type="RefSeq" id="WP_268007031.1">
    <property type="nucleotide sequence ID" value="NZ_BSUT01000001.1"/>
</dbReference>
<feature type="domain" description="HTH merR-type" evidence="2">
    <location>
        <begin position="56"/>
        <end position="124"/>
    </location>
</feature>
<dbReference type="InterPro" id="IPR000551">
    <property type="entry name" value="MerR-type_HTH_dom"/>
</dbReference>
<evidence type="ECO:0000256" key="1">
    <source>
        <dbReference type="SAM" id="Coils"/>
    </source>
</evidence>
<evidence type="ECO:0000313" key="4">
    <source>
        <dbReference type="Proteomes" id="UP001164761"/>
    </source>
</evidence>
<evidence type="ECO:0000259" key="2">
    <source>
        <dbReference type="Pfam" id="PF13411"/>
    </source>
</evidence>
<evidence type="ECO:0000313" key="3">
    <source>
        <dbReference type="EMBL" id="WAH43155.1"/>
    </source>
</evidence>
<reference evidence="3" key="1">
    <citation type="submission" date="2022-08" db="EMBL/GenBank/DDBJ databases">
        <title>Alicyclobacillus fastidiosus DSM 17978, complete genome.</title>
        <authorList>
            <person name="Wang Q."/>
            <person name="Cai R."/>
            <person name="Wang Z."/>
        </authorList>
    </citation>
    <scope>NUCLEOTIDE SEQUENCE</scope>
    <source>
        <strain evidence="3">DSM 17978</strain>
    </source>
</reference>
<proteinExistence type="predicted"/>
<dbReference type="Gene3D" id="1.10.1660.10">
    <property type="match status" value="1"/>
</dbReference>
<protein>
    <submittedName>
        <fullName evidence="3">MerR family transcriptional regulator</fullName>
    </submittedName>
</protein>
<dbReference type="Pfam" id="PF13411">
    <property type="entry name" value="MerR_1"/>
    <property type="match status" value="1"/>
</dbReference>
<sequence>MGQDTQQIAKNFEIYLFSSRFDGLRNEGARQYECPYTMLAKGGDGVEMDLESTCTYTLSDIARKLNRPRTTVKEWSDLFREYLPTVGTGRTRRYEESSVDIFAAIAKMKEVSTPNEMIRRTLQQSVQEIAVTTEVEPKPLMMQIAESYTQMLEQLKRMEDERRRQHDELMNCLRALAMEHEERIDKVQLTLASESAELKKRIGRLSDALYLVVEQNETMNRIVVDREETWLQSIRSMQEVKQTFEEVAASIEQQKPKRGWWPFGRK</sequence>
<keyword evidence="4" id="KW-1185">Reference proteome</keyword>
<feature type="coiled-coil region" evidence="1">
    <location>
        <begin position="141"/>
        <end position="197"/>
    </location>
</feature>
<accession>A0ABY6ZJQ2</accession>
<dbReference type="SUPFAM" id="SSF46955">
    <property type="entry name" value="Putative DNA-binding domain"/>
    <property type="match status" value="1"/>
</dbReference>
<name>A0ABY6ZJQ2_9BACL</name>
<gene>
    <name evidence="3" type="ORF">NZD89_07075</name>
</gene>
<dbReference type="Proteomes" id="UP001164761">
    <property type="component" value="Chromosome"/>
</dbReference>
<keyword evidence="1" id="KW-0175">Coiled coil</keyword>
<organism evidence="3 4">
    <name type="scientific">Alicyclobacillus fastidiosus</name>
    <dbReference type="NCBI Taxonomy" id="392011"/>
    <lineage>
        <taxon>Bacteria</taxon>
        <taxon>Bacillati</taxon>
        <taxon>Bacillota</taxon>
        <taxon>Bacilli</taxon>
        <taxon>Bacillales</taxon>
        <taxon>Alicyclobacillaceae</taxon>
        <taxon>Alicyclobacillus</taxon>
    </lineage>
</organism>
<dbReference type="EMBL" id="CP104067">
    <property type="protein sequence ID" value="WAH43155.1"/>
    <property type="molecule type" value="Genomic_DNA"/>
</dbReference>
<dbReference type="InterPro" id="IPR009061">
    <property type="entry name" value="DNA-bd_dom_put_sf"/>
</dbReference>